<comment type="cofactor">
    <cofactor evidence="1">
        <name>FAD</name>
        <dbReference type="ChEBI" id="CHEBI:57692"/>
    </cofactor>
</comment>
<dbReference type="SUPFAM" id="SSF51905">
    <property type="entry name" value="FAD/NAD(P)-binding domain"/>
    <property type="match status" value="1"/>
</dbReference>
<gene>
    <name evidence="8" type="ORF">METZ01_LOCUS39831</name>
</gene>
<keyword evidence="3" id="KW-0285">Flavoprotein</keyword>
<dbReference type="EMBL" id="UINC01001705">
    <property type="protein sequence ID" value="SUZ86977.1"/>
    <property type="molecule type" value="Genomic_DNA"/>
</dbReference>
<accession>A0A381RAV4</accession>
<sequence>MCAYLLAVEGVRVLLLEAGRNYDPVAETPMFQLPKDAPLRGAGTPEKPFGFYDATVDGGWDVPGEPYTSAEGTNFRWWRPRMLGGRTNHWGRISLRMGPYDYKPFSRDGLGFDWPMSYDDMAPYYDKTERLVGVYGSNEGLENTPNSSPGVLLAPPAPRAHELFEQRACAELGIPVIPSHIAVLSEVQDYETLPGLVHPNNPLAQRVLSESMRSRAACFWATPCGRGCSIKANFQSTTVLIPPAMATGNVDLVTDAMVREVTIDARGRATGVHYIDKRTGLDEQANARVVILAASALSSARILLNSKSNLFPDGLANGSGLVGKYIMDTVGAGVQGQIPALENMPPHNADGASAMHMYVPWWLYQEQARGDLDFARGYHIELGGGRRMPSGGTFNRLERFTGGSYGQAFKEDCRRYYGSFVGFAGRGEMIPNEDCYCELDPDTVDQWGIPVLRFHWKWSDHELNQARHMEHTFADIIESMGGRVLSTINDDGADAIAPPGDIIHEVGGACMGDDPSSSVLNSFCQSWEVDNLFVTDGGCFLSNADKNPTLSIMAVAWRATDYLVNELQRGSIG</sequence>
<evidence type="ECO:0000256" key="3">
    <source>
        <dbReference type="ARBA" id="ARBA00022630"/>
    </source>
</evidence>
<feature type="domain" description="Glucose-methanol-choline oxidoreductase C-terminal" evidence="7">
    <location>
        <begin position="431"/>
        <end position="556"/>
    </location>
</feature>
<dbReference type="InterPro" id="IPR051473">
    <property type="entry name" value="P2Ox-like"/>
</dbReference>
<dbReference type="SUPFAM" id="SSF54373">
    <property type="entry name" value="FAD-linked reductases, C-terminal domain"/>
    <property type="match status" value="1"/>
</dbReference>
<protein>
    <recommendedName>
        <fullName evidence="9">Glucose-methanol-choline oxidoreductase C-terminal domain-containing protein</fullName>
    </recommendedName>
</protein>
<evidence type="ECO:0000256" key="2">
    <source>
        <dbReference type="ARBA" id="ARBA00010790"/>
    </source>
</evidence>
<evidence type="ECO:0000256" key="5">
    <source>
        <dbReference type="ARBA" id="ARBA00023002"/>
    </source>
</evidence>
<keyword evidence="5" id="KW-0560">Oxidoreductase</keyword>
<organism evidence="8">
    <name type="scientific">marine metagenome</name>
    <dbReference type="NCBI Taxonomy" id="408172"/>
    <lineage>
        <taxon>unclassified sequences</taxon>
        <taxon>metagenomes</taxon>
        <taxon>ecological metagenomes</taxon>
    </lineage>
</organism>
<dbReference type="InterPro" id="IPR036188">
    <property type="entry name" value="FAD/NAD-bd_sf"/>
</dbReference>
<evidence type="ECO:0000256" key="1">
    <source>
        <dbReference type="ARBA" id="ARBA00001974"/>
    </source>
</evidence>
<dbReference type="InterPro" id="IPR007867">
    <property type="entry name" value="GMC_OxRtase_C"/>
</dbReference>
<evidence type="ECO:0008006" key="9">
    <source>
        <dbReference type="Google" id="ProtNLM"/>
    </source>
</evidence>
<evidence type="ECO:0000313" key="8">
    <source>
        <dbReference type="EMBL" id="SUZ86977.1"/>
    </source>
</evidence>
<dbReference type="Pfam" id="PF00732">
    <property type="entry name" value="GMC_oxred_N"/>
    <property type="match status" value="1"/>
</dbReference>
<dbReference type="GO" id="GO:0050660">
    <property type="term" value="F:flavin adenine dinucleotide binding"/>
    <property type="evidence" value="ECO:0007669"/>
    <property type="project" value="InterPro"/>
</dbReference>
<comment type="similarity">
    <text evidence="2">Belongs to the GMC oxidoreductase family.</text>
</comment>
<proteinExistence type="inferred from homology"/>
<dbReference type="AlphaFoldDB" id="A0A381RAV4"/>
<dbReference type="Gene3D" id="3.50.50.60">
    <property type="entry name" value="FAD/NAD(P)-binding domain"/>
    <property type="match status" value="2"/>
</dbReference>
<dbReference type="PANTHER" id="PTHR42784:SF1">
    <property type="entry name" value="PYRANOSE 2-OXIDASE"/>
    <property type="match status" value="1"/>
</dbReference>
<name>A0A381RAV4_9ZZZZ</name>
<evidence type="ECO:0000259" key="7">
    <source>
        <dbReference type="Pfam" id="PF05199"/>
    </source>
</evidence>
<keyword evidence="4" id="KW-0274">FAD</keyword>
<evidence type="ECO:0000259" key="6">
    <source>
        <dbReference type="Pfam" id="PF00732"/>
    </source>
</evidence>
<feature type="domain" description="Glucose-methanol-choline oxidoreductase N-terminal" evidence="6">
    <location>
        <begin position="224"/>
        <end position="306"/>
    </location>
</feature>
<reference evidence="8" key="1">
    <citation type="submission" date="2018-05" db="EMBL/GenBank/DDBJ databases">
        <authorList>
            <person name="Lanie J.A."/>
            <person name="Ng W.-L."/>
            <person name="Kazmierczak K.M."/>
            <person name="Andrzejewski T.M."/>
            <person name="Davidsen T.M."/>
            <person name="Wayne K.J."/>
            <person name="Tettelin H."/>
            <person name="Glass J.I."/>
            <person name="Rusch D."/>
            <person name="Podicherti R."/>
            <person name="Tsui H.-C.T."/>
            <person name="Winkler M.E."/>
        </authorList>
    </citation>
    <scope>NUCLEOTIDE SEQUENCE</scope>
</reference>
<dbReference type="InterPro" id="IPR000172">
    <property type="entry name" value="GMC_OxRdtase_N"/>
</dbReference>
<dbReference type="Pfam" id="PF05199">
    <property type="entry name" value="GMC_oxred_C"/>
    <property type="match status" value="1"/>
</dbReference>
<evidence type="ECO:0000256" key="4">
    <source>
        <dbReference type="ARBA" id="ARBA00022827"/>
    </source>
</evidence>
<dbReference type="PANTHER" id="PTHR42784">
    <property type="entry name" value="PYRANOSE 2-OXIDASE"/>
    <property type="match status" value="1"/>
</dbReference>
<dbReference type="GO" id="GO:0016614">
    <property type="term" value="F:oxidoreductase activity, acting on CH-OH group of donors"/>
    <property type="evidence" value="ECO:0007669"/>
    <property type="project" value="InterPro"/>
</dbReference>